<dbReference type="PANTHER" id="PTHR21522:SF35">
    <property type="entry name" value="PROTON CHANNEL OTOP2"/>
    <property type="match status" value="1"/>
</dbReference>
<dbReference type="InterPro" id="IPR004878">
    <property type="entry name" value="Otopetrin"/>
</dbReference>
<feature type="transmembrane region" description="Helical" evidence="12">
    <location>
        <begin position="304"/>
        <end position="325"/>
    </location>
</feature>
<evidence type="ECO:0000256" key="11">
    <source>
        <dbReference type="SAM" id="MobiDB-lite"/>
    </source>
</evidence>
<evidence type="ECO:0000256" key="7">
    <source>
        <dbReference type="ARBA" id="ARBA00022989"/>
    </source>
</evidence>
<dbReference type="AlphaFoldDB" id="A0ABD1KSF5"/>
<proteinExistence type="inferred from homology"/>
<sequence>MTTQDEEEPRISSSPPIITHSRAWGPHGRRLSSWACPSLGPASQDPACNWSSLLSGLVALNVFLLGCALVSASVFNTVHITSAHLQVYLICLMILSTCWMLYYAAYTYREDQAVLYKDGHAGPIWLRGGLILFGVCSMIMDIFKVAYYVGYLHCDSAVKIVFPIAQAVFIFVQTYFLWFHAKDCVQLQRNITRCGLMLTLSTNLMLWMTAVTEESLHQTVLPTSNASKTSRSMAMQVRSDDSCECSHSACSIFETASNYLYPFNIEYSLFASAMTYVMWKNVGRLLDEHNHHHNLPQRFHLRDVLLGPINGLLILVAGLVTFIMYKVDVQEQDEAKKEAALQMHYIMNMVAYVLMSVCTLAGWVLYGLEQREHVSGKNPTRSLDVGLLLGASMGQFAICYFTIVAVVATGIQSHLDALNLTSTLLAVIQLGLQNGFIVEGLHRQPYSPHNSGTHAAHVFTSTYTLRSHSDSELPESKSTTTVTSDTSQLQTHPLHHFSTGLSWKRRALKEICAFLMLCNITLWIMPAFGARPQFENPHGHDFYDLYMWVAVVNIGLPFSIFYRMHSVAGLFELYVLS</sequence>
<feature type="transmembrane region" description="Helical" evidence="12">
    <location>
        <begin position="160"/>
        <end position="179"/>
    </location>
</feature>
<feature type="region of interest" description="Disordered" evidence="11">
    <location>
        <begin position="1"/>
        <end position="23"/>
    </location>
</feature>
<evidence type="ECO:0000256" key="6">
    <source>
        <dbReference type="ARBA" id="ARBA00022781"/>
    </source>
</evidence>
<keyword evidence="14" id="KW-1185">Reference proteome</keyword>
<feature type="transmembrane region" description="Helical" evidence="12">
    <location>
        <begin position="507"/>
        <end position="525"/>
    </location>
</feature>
<evidence type="ECO:0000256" key="9">
    <source>
        <dbReference type="ARBA" id="ARBA00023136"/>
    </source>
</evidence>
<feature type="transmembrane region" description="Helical" evidence="12">
    <location>
        <begin position="545"/>
        <end position="562"/>
    </location>
</feature>
<keyword evidence="8" id="KW-0406">Ion transport</keyword>
<keyword evidence="3" id="KW-0813">Transport</keyword>
<dbReference type="GO" id="GO:0005886">
    <property type="term" value="C:plasma membrane"/>
    <property type="evidence" value="ECO:0007669"/>
    <property type="project" value="UniProtKB-SubCell"/>
</dbReference>
<evidence type="ECO:0000313" key="14">
    <source>
        <dbReference type="Proteomes" id="UP001591681"/>
    </source>
</evidence>
<evidence type="ECO:0008006" key="15">
    <source>
        <dbReference type="Google" id="ProtNLM"/>
    </source>
</evidence>
<feature type="transmembrane region" description="Helical" evidence="12">
    <location>
        <begin position="387"/>
        <end position="411"/>
    </location>
</feature>
<reference evidence="13 14" key="1">
    <citation type="submission" date="2024-09" db="EMBL/GenBank/DDBJ databases">
        <title>A chromosome-level genome assembly of Gray's grenadier anchovy, Coilia grayii.</title>
        <authorList>
            <person name="Fu Z."/>
        </authorList>
    </citation>
    <scope>NUCLEOTIDE SEQUENCE [LARGE SCALE GENOMIC DNA]</scope>
    <source>
        <strain evidence="13">G4</strain>
        <tissue evidence="13">Muscle</tissue>
    </source>
</reference>
<evidence type="ECO:0000256" key="1">
    <source>
        <dbReference type="ARBA" id="ARBA00004651"/>
    </source>
</evidence>
<keyword evidence="5 12" id="KW-0812">Transmembrane</keyword>
<evidence type="ECO:0000313" key="13">
    <source>
        <dbReference type="EMBL" id="KAL2101946.1"/>
    </source>
</evidence>
<protein>
    <recommendedName>
        <fullName evidence="15">Otopetrin 2</fullName>
    </recommendedName>
</protein>
<evidence type="ECO:0000256" key="2">
    <source>
        <dbReference type="ARBA" id="ARBA00006513"/>
    </source>
</evidence>
<dbReference type="Proteomes" id="UP001591681">
    <property type="component" value="Unassembled WGS sequence"/>
</dbReference>
<dbReference type="GO" id="GO:0015252">
    <property type="term" value="F:proton channel activity"/>
    <property type="evidence" value="ECO:0007669"/>
    <property type="project" value="UniProtKB-ARBA"/>
</dbReference>
<feature type="transmembrane region" description="Helical" evidence="12">
    <location>
        <begin position="129"/>
        <end position="148"/>
    </location>
</feature>
<dbReference type="EMBL" id="JBHFQA010000003">
    <property type="protein sequence ID" value="KAL2101946.1"/>
    <property type="molecule type" value="Genomic_DNA"/>
</dbReference>
<evidence type="ECO:0000256" key="5">
    <source>
        <dbReference type="ARBA" id="ARBA00022692"/>
    </source>
</evidence>
<keyword evidence="4" id="KW-1003">Cell membrane</keyword>
<feature type="transmembrane region" description="Helical" evidence="12">
    <location>
        <begin position="87"/>
        <end position="108"/>
    </location>
</feature>
<gene>
    <name evidence="13" type="ORF">ACEWY4_003707</name>
</gene>
<evidence type="ECO:0000256" key="12">
    <source>
        <dbReference type="SAM" id="Phobius"/>
    </source>
</evidence>
<dbReference type="PANTHER" id="PTHR21522">
    <property type="entry name" value="PROTON CHANNEL OTOP"/>
    <property type="match status" value="1"/>
</dbReference>
<name>A0ABD1KSF5_9TELE</name>
<keyword evidence="6" id="KW-0375">Hydrogen ion transport</keyword>
<dbReference type="Pfam" id="PF03189">
    <property type="entry name" value="Otopetrin"/>
    <property type="match status" value="2"/>
</dbReference>
<feature type="transmembrane region" description="Helical" evidence="12">
    <location>
        <begin position="345"/>
        <end position="366"/>
    </location>
</feature>
<feature type="transmembrane region" description="Helical" evidence="12">
    <location>
        <begin position="265"/>
        <end position="283"/>
    </location>
</feature>
<evidence type="ECO:0000256" key="10">
    <source>
        <dbReference type="ARBA" id="ARBA00023303"/>
    </source>
</evidence>
<keyword evidence="9 12" id="KW-0472">Membrane</keyword>
<comment type="caution">
    <text evidence="13">The sequence shown here is derived from an EMBL/GenBank/DDBJ whole genome shotgun (WGS) entry which is preliminary data.</text>
</comment>
<evidence type="ECO:0000256" key="3">
    <source>
        <dbReference type="ARBA" id="ARBA00022448"/>
    </source>
</evidence>
<evidence type="ECO:0000256" key="8">
    <source>
        <dbReference type="ARBA" id="ARBA00023065"/>
    </source>
</evidence>
<organism evidence="13 14">
    <name type="scientific">Coilia grayii</name>
    <name type="common">Gray's grenadier anchovy</name>
    <dbReference type="NCBI Taxonomy" id="363190"/>
    <lineage>
        <taxon>Eukaryota</taxon>
        <taxon>Metazoa</taxon>
        <taxon>Chordata</taxon>
        <taxon>Craniata</taxon>
        <taxon>Vertebrata</taxon>
        <taxon>Euteleostomi</taxon>
        <taxon>Actinopterygii</taxon>
        <taxon>Neopterygii</taxon>
        <taxon>Teleostei</taxon>
        <taxon>Clupei</taxon>
        <taxon>Clupeiformes</taxon>
        <taxon>Clupeoidei</taxon>
        <taxon>Engraulidae</taxon>
        <taxon>Coilinae</taxon>
        <taxon>Coilia</taxon>
    </lineage>
</organism>
<keyword evidence="10" id="KW-0407">Ion channel</keyword>
<accession>A0ABD1KSF5</accession>
<comment type="subcellular location">
    <subcellularLocation>
        <location evidence="1">Cell membrane</location>
        <topology evidence="1">Multi-pass membrane protein</topology>
    </subcellularLocation>
</comment>
<feature type="transmembrane region" description="Helical" evidence="12">
    <location>
        <begin position="53"/>
        <end position="75"/>
    </location>
</feature>
<comment type="similarity">
    <text evidence="2">Belongs to the otopetrin family.</text>
</comment>
<evidence type="ECO:0000256" key="4">
    <source>
        <dbReference type="ARBA" id="ARBA00022475"/>
    </source>
</evidence>
<keyword evidence="7 12" id="KW-1133">Transmembrane helix</keyword>